<accession>W0RPA9</accession>
<dbReference type="AlphaFoldDB" id="W0RPA9"/>
<gene>
    <name evidence="2" type="ORF">J421_5304</name>
</gene>
<proteinExistence type="predicted"/>
<reference evidence="2 3" key="1">
    <citation type="journal article" date="2014" name="Genome Announc.">
        <title>Genome Sequence and Methylome of Soil Bacterium Gemmatirosa kalamazoonensis KBS708T, a Member of the Rarely Cultivated Gemmatimonadetes Phylum.</title>
        <authorList>
            <person name="Debruyn J.M."/>
            <person name="Radosevich M."/>
            <person name="Wommack K.E."/>
            <person name="Polson S.W."/>
            <person name="Hauser L.J."/>
            <person name="Fawaz M.N."/>
            <person name="Korlach J."/>
            <person name="Tsai Y.C."/>
        </authorList>
    </citation>
    <scope>NUCLEOTIDE SEQUENCE [LARGE SCALE GENOMIC DNA]</scope>
    <source>
        <strain evidence="2 3">KBS708</strain>
        <plasmid evidence="3">Plasmid 1</plasmid>
    </source>
</reference>
<organism evidence="2 3">
    <name type="scientific">Gemmatirosa kalamazoonensis</name>
    <dbReference type="NCBI Taxonomy" id="861299"/>
    <lineage>
        <taxon>Bacteria</taxon>
        <taxon>Pseudomonadati</taxon>
        <taxon>Gemmatimonadota</taxon>
        <taxon>Gemmatimonadia</taxon>
        <taxon>Gemmatimonadales</taxon>
        <taxon>Gemmatimonadaceae</taxon>
        <taxon>Gemmatirosa</taxon>
    </lineage>
</organism>
<keyword evidence="1" id="KW-0472">Membrane</keyword>
<dbReference type="HOGENOM" id="CLU_2787931_0_0_0"/>
<dbReference type="InParanoid" id="W0RPA9"/>
<keyword evidence="1" id="KW-0812">Transmembrane</keyword>
<name>W0RPA9_9BACT</name>
<sequence length="68" mass="6980">MVVQPRPRLPFALLAGGLLGAALYPVAARAGLPAALAGDAAHGVWLGVCLGLEVLGLVTLRKARRTPR</sequence>
<evidence type="ECO:0000256" key="1">
    <source>
        <dbReference type="SAM" id="Phobius"/>
    </source>
</evidence>
<dbReference type="EMBL" id="CP007129">
    <property type="protein sequence ID" value="AHG92839.1"/>
    <property type="molecule type" value="Genomic_DNA"/>
</dbReference>
<evidence type="ECO:0000313" key="3">
    <source>
        <dbReference type="Proteomes" id="UP000019151"/>
    </source>
</evidence>
<dbReference type="KEGG" id="gba:J421_5304"/>
<evidence type="ECO:0000313" key="2">
    <source>
        <dbReference type="EMBL" id="AHG92839.1"/>
    </source>
</evidence>
<keyword evidence="1" id="KW-1133">Transmembrane helix</keyword>
<dbReference type="Proteomes" id="UP000019151">
    <property type="component" value="Plasmid 1"/>
</dbReference>
<keyword evidence="3" id="KW-1185">Reference proteome</keyword>
<geneLocation type="plasmid" evidence="2 3">
    <name>1</name>
</geneLocation>
<feature type="transmembrane region" description="Helical" evidence="1">
    <location>
        <begin position="40"/>
        <end position="60"/>
    </location>
</feature>
<protein>
    <submittedName>
        <fullName evidence="2">Uncharacterized protein</fullName>
    </submittedName>
</protein>
<keyword evidence="2" id="KW-0614">Plasmid</keyword>